<evidence type="ECO:0000313" key="4">
    <source>
        <dbReference type="Proteomes" id="UP000694387"/>
    </source>
</evidence>
<dbReference type="InterPro" id="IPR052268">
    <property type="entry name" value="SAM_domain-containing_protein"/>
</dbReference>
<dbReference type="SMART" id="SM00454">
    <property type="entry name" value="SAM"/>
    <property type="match status" value="1"/>
</dbReference>
<dbReference type="SUPFAM" id="SSF47769">
    <property type="entry name" value="SAM/Pointed domain"/>
    <property type="match status" value="1"/>
</dbReference>
<dbReference type="PROSITE" id="PS50105">
    <property type="entry name" value="SAM_DOMAIN"/>
    <property type="match status" value="1"/>
</dbReference>
<sequence>MAVEALHCGLNPRGIDHPACAEGIKLQIEGEGVESQSIKSKNFQKVLDQKGTPKRLQAEAETAKSATVKLSKPVALWTQQDVCKWLKKHCPNQYQIYSESFKQHDITGRALLRLTDKKLERMGIAQENLRQHILQQVLQLKVREEVRNLQLLTQDTGKKKKVGWVSEEGLMRNRKQTTFRDEQAQTKTRKLPSLTTSRTEESNTAF</sequence>
<dbReference type="Proteomes" id="UP000694387">
    <property type="component" value="Chromosome 12"/>
</dbReference>
<feature type="region of interest" description="Disordered" evidence="1">
    <location>
        <begin position="175"/>
        <end position="206"/>
    </location>
</feature>
<name>A0A8C4N9G6_EQUAS</name>
<dbReference type="GO" id="GO:0007169">
    <property type="term" value="P:cell surface receptor protein tyrosine kinase signaling pathway"/>
    <property type="evidence" value="ECO:0007669"/>
    <property type="project" value="TreeGrafter"/>
</dbReference>
<gene>
    <name evidence="3" type="primary">SAMD12</name>
</gene>
<keyword evidence="4" id="KW-1185">Reference proteome</keyword>
<accession>A0A8C4N9G6</accession>
<dbReference type="PANTHER" id="PTHR20843:SF2">
    <property type="entry name" value="STERILE ALPHA MOTIF DOMAIN-CONTAINING PROTEIN 12"/>
    <property type="match status" value="1"/>
</dbReference>
<feature type="domain" description="SAM" evidence="2">
    <location>
        <begin position="77"/>
        <end position="143"/>
    </location>
</feature>
<feature type="compositionally biased region" description="Polar residues" evidence="1">
    <location>
        <begin position="193"/>
        <end position="206"/>
    </location>
</feature>
<dbReference type="PANTHER" id="PTHR20843">
    <property type="entry name" value="STERILE ALPHA MOTIF DOMAIN CONTAINING PROTEIN 10"/>
    <property type="match status" value="1"/>
</dbReference>
<proteinExistence type="predicted"/>
<dbReference type="GO" id="GO:0009898">
    <property type="term" value="C:cytoplasmic side of plasma membrane"/>
    <property type="evidence" value="ECO:0007669"/>
    <property type="project" value="TreeGrafter"/>
</dbReference>
<dbReference type="InterPro" id="IPR001660">
    <property type="entry name" value="SAM"/>
</dbReference>
<dbReference type="Ensembl" id="ENSEAST00005036848.2">
    <property type="protein sequence ID" value="ENSEASP00005033803.2"/>
    <property type="gene ID" value="ENSEASG00005023131.2"/>
</dbReference>
<reference evidence="3 4" key="1">
    <citation type="journal article" date="2020" name="Nat. Commun.">
        <title>Donkey genomes provide new insights into domestication and selection for coat color.</title>
        <authorList>
            <person name="Wang"/>
            <person name="C."/>
            <person name="Li"/>
            <person name="H."/>
            <person name="Guo"/>
            <person name="Y."/>
            <person name="Huang"/>
            <person name="J."/>
            <person name="Sun"/>
            <person name="Y."/>
            <person name="Min"/>
            <person name="J."/>
            <person name="Wang"/>
            <person name="J."/>
            <person name="Fang"/>
            <person name="X."/>
            <person name="Zhao"/>
            <person name="Z."/>
            <person name="Wang"/>
            <person name="S."/>
            <person name="Zhang"/>
            <person name="Y."/>
            <person name="Liu"/>
            <person name="Q."/>
            <person name="Jiang"/>
            <person name="Q."/>
            <person name="Wang"/>
            <person name="X."/>
            <person name="Guo"/>
            <person name="Y."/>
            <person name="Yang"/>
            <person name="C."/>
            <person name="Wang"/>
            <person name="Y."/>
            <person name="Tian"/>
            <person name="F."/>
            <person name="Zhuang"/>
            <person name="G."/>
            <person name="Fan"/>
            <person name="Y."/>
            <person name="Gao"/>
            <person name="Q."/>
            <person name="Li"/>
            <person name="Y."/>
            <person name="Ju"/>
            <person name="Z."/>
            <person name="Li"/>
            <person name="J."/>
            <person name="Li"/>
            <person name="R."/>
            <person name="Hou"/>
            <person name="M."/>
            <person name="Yang"/>
            <person name="G."/>
            <person name="Liu"/>
            <person name="G."/>
            <person name="Liu"/>
            <person name="W."/>
            <person name="Guo"/>
            <person name="J."/>
            <person name="Pan"/>
            <person name="S."/>
            <person name="Fan"/>
            <person name="G."/>
            <person name="Zhang"/>
            <person name="W."/>
            <person name="Zhang"/>
            <person name="R."/>
            <person name="Yu"/>
            <person name="J."/>
            <person name="Zhang"/>
            <person name="X."/>
            <person name="Yin"/>
            <person name="Q."/>
            <person name="Ji"/>
            <person name="C."/>
            <person name="Jin"/>
            <person name="Y."/>
            <person name="Yue"/>
            <person name="G."/>
            <person name="Liu"/>
            <person name="M."/>
            <person name="Xu"/>
            <person name="J."/>
            <person name="Liu"/>
            <person name="S."/>
            <person name="Jordana"/>
            <person name="J."/>
            <person name="Noce"/>
            <person name="A."/>
            <person name="Amills"/>
            <person name="M."/>
            <person name="Wu"/>
            <person name="D.D."/>
            <person name="Li"/>
            <person name="S."/>
            <person name="Zhou"/>
            <person name="X. and Zhong"/>
            <person name="J."/>
        </authorList>
    </citation>
    <scope>NUCLEOTIDE SEQUENCE [LARGE SCALE GENOMIC DNA]</scope>
</reference>
<protein>
    <recommendedName>
        <fullName evidence="2">SAM domain-containing protein</fullName>
    </recommendedName>
</protein>
<organism evidence="3 4">
    <name type="scientific">Equus asinus</name>
    <name type="common">Donkey</name>
    <name type="synonym">Equus africanus asinus</name>
    <dbReference type="NCBI Taxonomy" id="9793"/>
    <lineage>
        <taxon>Eukaryota</taxon>
        <taxon>Metazoa</taxon>
        <taxon>Chordata</taxon>
        <taxon>Craniata</taxon>
        <taxon>Vertebrata</taxon>
        <taxon>Euteleostomi</taxon>
        <taxon>Mammalia</taxon>
        <taxon>Eutheria</taxon>
        <taxon>Laurasiatheria</taxon>
        <taxon>Perissodactyla</taxon>
        <taxon>Equidae</taxon>
        <taxon>Equus</taxon>
    </lineage>
</organism>
<dbReference type="Pfam" id="PF07647">
    <property type="entry name" value="SAM_2"/>
    <property type="match status" value="1"/>
</dbReference>
<dbReference type="InterPro" id="IPR013761">
    <property type="entry name" value="SAM/pointed_sf"/>
</dbReference>
<dbReference type="Gene3D" id="1.10.150.50">
    <property type="entry name" value="Transcription Factor, Ets-1"/>
    <property type="match status" value="1"/>
</dbReference>
<evidence type="ECO:0000259" key="2">
    <source>
        <dbReference type="PROSITE" id="PS50105"/>
    </source>
</evidence>
<dbReference type="AlphaFoldDB" id="A0A8C4N9G6"/>
<dbReference type="GeneTree" id="ENSGT00390000008161"/>
<evidence type="ECO:0000313" key="3">
    <source>
        <dbReference type="Ensembl" id="ENSEASP00005033803.2"/>
    </source>
</evidence>
<reference evidence="3" key="3">
    <citation type="submission" date="2025-09" db="UniProtKB">
        <authorList>
            <consortium name="Ensembl"/>
        </authorList>
    </citation>
    <scope>IDENTIFICATION</scope>
</reference>
<dbReference type="CDD" id="cd09510">
    <property type="entry name" value="SAM_aveugle-like"/>
    <property type="match status" value="1"/>
</dbReference>
<evidence type="ECO:0000256" key="1">
    <source>
        <dbReference type="SAM" id="MobiDB-lite"/>
    </source>
</evidence>
<reference evidence="3" key="2">
    <citation type="submission" date="2025-08" db="UniProtKB">
        <authorList>
            <consortium name="Ensembl"/>
        </authorList>
    </citation>
    <scope>IDENTIFICATION</scope>
</reference>
<dbReference type="InterPro" id="IPR039144">
    <property type="entry name" value="Aveugle-like_SAM_dom"/>
</dbReference>